<evidence type="ECO:0008006" key="11">
    <source>
        <dbReference type="Google" id="ProtNLM"/>
    </source>
</evidence>
<feature type="domain" description="HAMP" evidence="8">
    <location>
        <begin position="349"/>
        <end position="402"/>
    </location>
</feature>
<dbReference type="PANTHER" id="PTHR32089:SF112">
    <property type="entry name" value="LYSOZYME-LIKE PROTEIN-RELATED"/>
    <property type="match status" value="1"/>
</dbReference>
<keyword evidence="10" id="KW-1185">Reference proteome</keyword>
<proteinExistence type="inferred from homology"/>
<dbReference type="Proteomes" id="UP000035489">
    <property type="component" value="Unassembled WGS sequence"/>
</dbReference>
<evidence type="ECO:0000256" key="1">
    <source>
        <dbReference type="ARBA" id="ARBA00004429"/>
    </source>
</evidence>
<dbReference type="CDD" id="cd06225">
    <property type="entry name" value="HAMP"/>
    <property type="match status" value="1"/>
</dbReference>
<dbReference type="Gene3D" id="3.30.450.20">
    <property type="entry name" value="PAS domain"/>
    <property type="match status" value="2"/>
</dbReference>
<dbReference type="SMART" id="SM00283">
    <property type="entry name" value="MA"/>
    <property type="match status" value="1"/>
</dbReference>
<evidence type="ECO:0000256" key="5">
    <source>
        <dbReference type="PROSITE-ProRule" id="PRU00284"/>
    </source>
</evidence>
<dbReference type="Gene3D" id="1.10.287.950">
    <property type="entry name" value="Methyl-accepting chemotaxis protein"/>
    <property type="match status" value="1"/>
</dbReference>
<dbReference type="InterPro" id="IPR004089">
    <property type="entry name" value="MCPsignal_dom"/>
</dbReference>
<accession>A0A0H1RFH9</accession>
<dbReference type="Pfam" id="PF22673">
    <property type="entry name" value="MCP-like_PDC_1"/>
    <property type="match status" value="1"/>
</dbReference>
<dbReference type="CDD" id="cd12913">
    <property type="entry name" value="PDC1_MCP_like"/>
    <property type="match status" value="1"/>
</dbReference>
<dbReference type="PATRIC" id="fig|1225564.3.peg.1429"/>
<dbReference type="PROSITE" id="PS50192">
    <property type="entry name" value="T_SNARE"/>
    <property type="match status" value="1"/>
</dbReference>
<evidence type="ECO:0000259" key="7">
    <source>
        <dbReference type="PROSITE" id="PS50192"/>
    </source>
</evidence>
<comment type="similarity">
    <text evidence="4">Belongs to the methyl-accepting chemotaxis (MCP) protein family.</text>
</comment>
<feature type="domain" description="T-SNARE coiled-coil homology" evidence="7">
    <location>
        <begin position="594"/>
        <end position="656"/>
    </location>
</feature>
<evidence type="ECO:0000313" key="9">
    <source>
        <dbReference type="EMBL" id="KLK93834.1"/>
    </source>
</evidence>
<evidence type="ECO:0000256" key="4">
    <source>
        <dbReference type="ARBA" id="ARBA00029447"/>
    </source>
</evidence>
<evidence type="ECO:0000256" key="3">
    <source>
        <dbReference type="ARBA" id="ARBA00023224"/>
    </source>
</evidence>
<keyword evidence="2" id="KW-0997">Cell inner membrane</keyword>
<dbReference type="Pfam" id="PF00672">
    <property type="entry name" value="HAMP"/>
    <property type="match status" value="1"/>
</dbReference>
<gene>
    <name evidence="9" type="ORF">AA309_04880</name>
</gene>
<keyword evidence="2" id="KW-1003">Cell membrane</keyword>
<dbReference type="SUPFAM" id="SSF58104">
    <property type="entry name" value="Methyl-accepting chemotaxis protein (MCP) signaling domain"/>
    <property type="match status" value="1"/>
</dbReference>
<dbReference type="Gene3D" id="6.10.340.10">
    <property type="match status" value="1"/>
</dbReference>
<dbReference type="PROSITE" id="PS50885">
    <property type="entry name" value="HAMP"/>
    <property type="match status" value="1"/>
</dbReference>
<evidence type="ECO:0000259" key="8">
    <source>
        <dbReference type="PROSITE" id="PS50885"/>
    </source>
</evidence>
<comment type="subcellular location">
    <subcellularLocation>
        <location evidence="1">Cell inner membrane</location>
        <topology evidence="1">Multi-pass membrane protein</topology>
    </subcellularLocation>
</comment>
<comment type="caution">
    <text evidence="9">The sequence shown here is derived from an EMBL/GenBank/DDBJ whole genome shotgun (WGS) entry which is preliminary data.</text>
</comment>
<evidence type="ECO:0000313" key="10">
    <source>
        <dbReference type="Proteomes" id="UP000035489"/>
    </source>
</evidence>
<dbReference type="AlphaFoldDB" id="A0A0H1RFH9"/>
<sequence>MSGGKRMVLKLRSIKTRVLLLAGAGFIGACAVLTFAGTQIMMRSGRTEAIVTANTLLNQYKGFVQSEIGRAVSAATVLNSAVEAIIYDEKVERGELAEVIARSVEAQPNLVGMTLAFEPDGLDRHDKDFLADTYSDPTGRFAPYFYWTKERKVSVEPINLTKPQEIENWYSKPLRENRNQIVPAYTYKVDGEDVLMSTVSIVVRRDKKPVGIITADMALNKISEAIGALKPFGEGTVSLIGSGGLWVANKDAQLLGKPADDKVVSELTEKAKASSAGFADTMIEDASGKEIYRAIVPVTFPGIDEPWLLSISVPADAMITGAIDARNRMLLTAAILLVLALAGAWWAARSLATPITRITETMKTLARGDTSVKVTDIERVDEIGAMAGAVQVFKEALIAKKEADEAAAIESEAKMRRAQVLDQLTKQFEANVSVLTSGLSSAATQMETTAQSMTSVADQTTNQSVSVASAAEQTSANVQTVAAATEELSISIREIASQVGQSSRIAEQAVSDAQRTNETVQALAASAERIGDVVQLINTIAGQTNLLALNATIEAARAGEAGKGFAVVASEVKHLATQTSKATEEISAQIGSVQQATAEAVQAIQNIARTIAEMSQISVSISAAMEEQGAATAEISRNVQEAARGTEAVTGNINEVRQGAGETGMAAAQVLTSAQDLARHSETLSREVSSFLSGVKAA</sequence>
<dbReference type="PROSITE" id="PS50111">
    <property type="entry name" value="CHEMOTAXIS_TRANSDUC_2"/>
    <property type="match status" value="1"/>
</dbReference>
<dbReference type="PROSITE" id="PS51257">
    <property type="entry name" value="PROKAR_LIPOPROTEIN"/>
    <property type="match status" value="1"/>
</dbReference>
<evidence type="ECO:0000256" key="2">
    <source>
        <dbReference type="ARBA" id="ARBA00022519"/>
    </source>
</evidence>
<dbReference type="Pfam" id="PF00015">
    <property type="entry name" value="MCPsignal"/>
    <property type="match status" value="1"/>
</dbReference>
<dbReference type="SMART" id="SM00304">
    <property type="entry name" value="HAMP"/>
    <property type="match status" value="1"/>
</dbReference>
<name>A0A0H1RFH9_9HYPH</name>
<dbReference type="InterPro" id="IPR000727">
    <property type="entry name" value="T_SNARE_dom"/>
</dbReference>
<reference evidence="9 10" key="1">
    <citation type="submission" date="2015-05" db="EMBL/GenBank/DDBJ databases">
        <title>Draft genome sequence of Microvirga vignae strain BR3299, a novel nitrogen fixing bacteria isolated from Brazil semi-aired region.</title>
        <authorList>
            <person name="Zilli J.E."/>
            <person name="Passos S.R."/>
            <person name="Leite J."/>
            <person name="Baldani J.I."/>
            <person name="Xavier G.R."/>
            <person name="Rumjaneck N.G."/>
            <person name="Simoes-Araujo J.L."/>
        </authorList>
    </citation>
    <scope>NUCLEOTIDE SEQUENCE [LARGE SCALE GENOMIC DNA]</scope>
    <source>
        <strain evidence="9 10">BR3299</strain>
    </source>
</reference>
<dbReference type="EMBL" id="LCYG01000016">
    <property type="protein sequence ID" value="KLK93834.1"/>
    <property type="molecule type" value="Genomic_DNA"/>
</dbReference>
<keyword evidence="2" id="KW-0472">Membrane</keyword>
<protein>
    <recommendedName>
        <fullName evidence="11">Chemotaxis protein</fullName>
    </recommendedName>
</protein>
<feature type="domain" description="Methyl-accepting transducer" evidence="6">
    <location>
        <begin position="442"/>
        <end position="678"/>
    </location>
</feature>
<organism evidence="9 10">
    <name type="scientific">Microvirga vignae</name>
    <dbReference type="NCBI Taxonomy" id="1225564"/>
    <lineage>
        <taxon>Bacteria</taxon>
        <taxon>Pseudomonadati</taxon>
        <taxon>Pseudomonadota</taxon>
        <taxon>Alphaproteobacteria</taxon>
        <taxon>Hyphomicrobiales</taxon>
        <taxon>Methylobacteriaceae</taxon>
        <taxon>Microvirga</taxon>
    </lineage>
</organism>
<dbReference type="PANTHER" id="PTHR32089">
    <property type="entry name" value="METHYL-ACCEPTING CHEMOTAXIS PROTEIN MCPB"/>
    <property type="match status" value="1"/>
</dbReference>
<dbReference type="STRING" id="1225564.AA309_04880"/>
<dbReference type="InterPro" id="IPR003660">
    <property type="entry name" value="HAMP_dom"/>
</dbReference>
<dbReference type="GO" id="GO:0007165">
    <property type="term" value="P:signal transduction"/>
    <property type="evidence" value="ECO:0007669"/>
    <property type="project" value="UniProtKB-KW"/>
</dbReference>
<dbReference type="GO" id="GO:0005886">
    <property type="term" value="C:plasma membrane"/>
    <property type="evidence" value="ECO:0007669"/>
    <property type="project" value="UniProtKB-SubCell"/>
</dbReference>
<keyword evidence="3 5" id="KW-0807">Transducer</keyword>
<evidence type="ECO:0000259" key="6">
    <source>
        <dbReference type="PROSITE" id="PS50111"/>
    </source>
</evidence>